<dbReference type="RefSeq" id="WP_172619651.1">
    <property type="nucleotide sequence ID" value="NZ_LS992241.1"/>
</dbReference>
<evidence type="ECO:0000313" key="1">
    <source>
        <dbReference type="EMBL" id="SYX87669.1"/>
    </source>
</evidence>
<evidence type="ECO:0000313" key="2">
    <source>
        <dbReference type="Proteomes" id="UP000304148"/>
    </source>
</evidence>
<sequence>MTREQILSMTPGRELDAIVCELIYGWRRIKGPKTDYEGLVNTAMYLFLQLF</sequence>
<name>A0A383RMQ6_PAEAL</name>
<dbReference type="Proteomes" id="UP000304148">
    <property type="component" value="Chromosome"/>
</dbReference>
<reference evidence="2" key="1">
    <citation type="submission" date="2018-08" db="EMBL/GenBank/DDBJ databases">
        <authorList>
            <person name="Chevrot R."/>
        </authorList>
    </citation>
    <scope>NUCLEOTIDE SEQUENCE [LARGE SCALE GENOMIC DNA]</scope>
</reference>
<organism evidence="1 2">
    <name type="scientific">Paenibacillus alvei</name>
    <name type="common">Bacillus alvei</name>
    <dbReference type="NCBI Taxonomy" id="44250"/>
    <lineage>
        <taxon>Bacteria</taxon>
        <taxon>Bacillati</taxon>
        <taxon>Bacillota</taxon>
        <taxon>Bacilli</taxon>
        <taxon>Bacillales</taxon>
        <taxon>Paenibacillaceae</taxon>
        <taxon>Paenibacillus</taxon>
    </lineage>
</organism>
<dbReference type="EMBL" id="LS992241">
    <property type="protein sequence ID" value="SYX87669.1"/>
    <property type="molecule type" value="Genomic_DNA"/>
</dbReference>
<protein>
    <submittedName>
        <fullName evidence="1">Uncharacterized protein</fullName>
    </submittedName>
</protein>
<accession>A0A383RMQ6</accession>
<gene>
    <name evidence="1" type="ORF">PBLR_20013</name>
</gene>
<proteinExistence type="predicted"/>
<dbReference type="AlphaFoldDB" id="A0A383RMQ6"/>